<feature type="region of interest" description="Disordered" evidence="5">
    <location>
        <begin position="392"/>
        <end position="436"/>
    </location>
</feature>
<dbReference type="Gene3D" id="3.40.50.300">
    <property type="entry name" value="P-loop containing nucleotide triphosphate hydrolases"/>
    <property type="match status" value="1"/>
</dbReference>
<evidence type="ECO:0000259" key="8">
    <source>
        <dbReference type="Pfam" id="PF25568"/>
    </source>
</evidence>
<feature type="domain" description="ATPase AAA-type core" evidence="6">
    <location>
        <begin position="220"/>
        <end position="316"/>
    </location>
</feature>
<reference evidence="9 10" key="1">
    <citation type="journal article" date="2021" name="Commun. Biol.">
        <title>The genome of Shorea leprosula (Dipterocarpaceae) highlights the ecological relevance of drought in aseasonal tropical rainforests.</title>
        <authorList>
            <person name="Ng K.K.S."/>
            <person name="Kobayashi M.J."/>
            <person name="Fawcett J.A."/>
            <person name="Hatakeyama M."/>
            <person name="Paape T."/>
            <person name="Ng C.H."/>
            <person name="Ang C.C."/>
            <person name="Tnah L.H."/>
            <person name="Lee C.T."/>
            <person name="Nishiyama T."/>
            <person name="Sese J."/>
            <person name="O'Brien M.J."/>
            <person name="Copetti D."/>
            <person name="Mohd Noor M.I."/>
            <person name="Ong R.C."/>
            <person name="Putra M."/>
            <person name="Sireger I.Z."/>
            <person name="Indrioko S."/>
            <person name="Kosugi Y."/>
            <person name="Izuno A."/>
            <person name="Isagi Y."/>
            <person name="Lee S.L."/>
            <person name="Shimizu K.K."/>
        </authorList>
    </citation>
    <scope>NUCLEOTIDE SEQUENCE [LARGE SCALE GENOMIC DNA]</scope>
    <source>
        <strain evidence="9">214</strain>
    </source>
</reference>
<dbReference type="SUPFAM" id="SSF52540">
    <property type="entry name" value="P-loop containing nucleoside triphosphate hydrolases"/>
    <property type="match status" value="1"/>
</dbReference>
<dbReference type="Pfam" id="PF25568">
    <property type="entry name" value="AAA_lid_At3g28540"/>
    <property type="match status" value="1"/>
</dbReference>
<dbReference type="Gene3D" id="6.10.280.40">
    <property type="match status" value="1"/>
</dbReference>
<evidence type="ECO:0000259" key="6">
    <source>
        <dbReference type="Pfam" id="PF00004"/>
    </source>
</evidence>
<keyword evidence="2" id="KW-0378">Hydrolase</keyword>
<evidence type="ECO:0000313" key="10">
    <source>
        <dbReference type="Proteomes" id="UP001054252"/>
    </source>
</evidence>
<sequence length="436" mass="49898">MASMFSTSEMSNIASTLLSTYASFAGTLMLLRSMARELIPEQLRSYFSFFHYLFTPPSTNLILVINESSGVSSNEVYNAADLYLATKISPKTERLKLSKTERQKNFGISIEKDEEVVDIFEGIELKWRYNCIEPREKAKQIKEESKVVKMYNRDCPCGDDDTGIWGSMNLEHPATFDTVAMDSELKKMIIDDLERHRKIEFDCCHGHYLKFDIYDLELASIYSNSDLRNVLLSTTNRSIIVIEDIDCSIQVQDRENRLESDNSNRRLTLSGVLNFIDGLWSSCGDEKIIVSTTNHKDRLDPALLRPGRMDVHINLSYCTVEAFRILASNYLDINNRDHPLFGEIESLIQSTEVTPAEVAEELMRSEDADLALQGLVNFLKHKRSKCDKIEEEVAETEEANSLKSDNEEKEISVRRKRRRGIRIATRRQRGKGGTKD</sequence>
<dbReference type="InterPro" id="IPR003959">
    <property type="entry name" value="ATPase_AAA_core"/>
</dbReference>
<evidence type="ECO:0000256" key="1">
    <source>
        <dbReference type="ARBA" id="ARBA00001946"/>
    </source>
</evidence>
<evidence type="ECO:0000256" key="3">
    <source>
        <dbReference type="ARBA" id="ARBA00022840"/>
    </source>
</evidence>
<keyword evidence="3" id="KW-0547">Nucleotide-binding</keyword>
<evidence type="ECO:0000256" key="4">
    <source>
        <dbReference type="ARBA" id="ARBA00022842"/>
    </source>
</evidence>
<feature type="domain" description="AAA-type ATPase N-terminal" evidence="7">
    <location>
        <begin position="39"/>
        <end position="131"/>
    </location>
</feature>
<evidence type="ECO:0000256" key="2">
    <source>
        <dbReference type="ARBA" id="ARBA00022801"/>
    </source>
</evidence>
<dbReference type="Pfam" id="PF14363">
    <property type="entry name" value="AAA_assoc"/>
    <property type="match status" value="1"/>
</dbReference>
<dbReference type="InterPro" id="IPR050747">
    <property type="entry name" value="Mitochondrial_chaperone_BCS1"/>
</dbReference>
<evidence type="ECO:0000256" key="5">
    <source>
        <dbReference type="SAM" id="MobiDB-lite"/>
    </source>
</evidence>
<dbReference type="AlphaFoldDB" id="A0AAV5LYP4"/>
<feature type="compositionally biased region" description="Basic and acidic residues" evidence="5">
    <location>
        <begin position="404"/>
        <end position="413"/>
    </location>
</feature>
<evidence type="ECO:0000313" key="9">
    <source>
        <dbReference type="EMBL" id="GKV41587.1"/>
    </source>
</evidence>
<accession>A0AAV5LYP4</accession>
<dbReference type="GO" id="GO:0005524">
    <property type="term" value="F:ATP binding"/>
    <property type="evidence" value="ECO:0007669"/>
    <property type="project" value="UniProtKB-KW"/>
</dbReference>
<dbReference type="Pfam" id="PF00004">
    <property type="entry name" value="AAA"/>
    <property type="match status" value="1"/>
</dbReference>
<comment type="caution">
    <text evidence="9">The sequence shown here is derived from an EMBL/GenBank/DDBJ whole genome shotgun (WGS) entry which is preliminary data.</text>
</comment>
<evidence type="ECO:0000259" key="7">
    <source>
        <dbReference type="Pfam" id="PF14363"/>
    </source>
</evidence>
<dbReference type="PANTHER" id="PTHR23070">
    <property type="entry name" value="BCS1 AAA-TYPE ATPASE"/>
    <property type="match status" value="1"/>
</dbReference>
<dbReference type="EMBL" id="BPVZ01000150">
    <property type="protein sequence ID" value="GKV41587.1"/>
    <property type="molecule type" value="Genomic_DNA"/>
</dbReference>
<name>A0AAV5LYP4_9ROSI</name>
<proteinExistence type="predicted"/>
<feature type="domain" description="AAA+ ATPase At3g28540-like C-terminal" evidence="8">
    <location>
        <begin position="318"/>
        <end position="385"/>
    </location>
</feature>
<dbReference type="GO" id="GO:0016887">
    <property type="term" value="F:ATP hydrolysis activity"/>
    <property type="evidence" value="ECO:0007669"/>
    <property type="project" value="InterPro"/>
</dbReference>
<keyword evidence="4" id="KW-0460">Magnesium</keyword>
<dbReference type="InterPro" id="IPR058017">
    <property type="entry name" value="At3g28540-like_C"/>
</dbReference>
<evidence type="ECO:0008006" key="11">
    <source>
        <dbReference type="Google" id="ProtNLM"/>
    </source>
</evidence>
<feature type="compositionally biased region" description="Basic residues" evidence="5">
    <location>
        <begin position="414"/>
        <end position="436"/>
    </location>
</feature>
<dbReference type="InterPro" id="IPR025753">
    <property type="entry name" value="AAA_N_dom"/>
</dbReference>
<organism evidence="9 10">
    <name type="scientific">Rubroshorea leprosula</name>
    <dbReference type="NCBI Taxonomy" id="152421"/>
    <lineage>
        <taxon>Eukaryota</taxon>
        <taxon>Viridiplantae</taxon>
        <taxon>Streptophyta</taxon>
        <taxon>Embryophyta</taxon>
        <taxon>Tracheophyta</taxon>
        <taxon>Spermatophyta</taxon>
        <taxon>Magnoliopsida</taxon>
        <taxon>eudicotyledons</taxon>
        <taxon>Gunneridae</taxon>
        <taxon>Pentapetalae</taxon>
        <taxon>rosids</taxon>
        <taxon>malvids</taxon>
        <taxon>Malvales</taxon>
        <taxon>Dipterocarpaceae</taxon>
        <taxon>Rubroshorea</taxon>
    </lineage>
</organism>
<gene>
    <name evidence="9" type="ORF">SLEP1_g49093</name>
</gene>
<comment type="cofactor">
    <cofactor evidence="1">
        <name>Mg(2+)</name>
        <dbReference type="ChEBI" id="CHEBI:18420"/>
    </cofactor>
</comment>
<keyword evidence="3" id="KW-0067">ATP-binding</keyword>
<dbReference type="InterPro" id="IPR027417">
    <property type="entry name" value="P-loop_NTPase"/>
</dbReference>
<keyword evidence="10" id="KW-1185">Reference proteome</keyword>
<protein>
    <recommendedName>
        <fullName evidence="11">ATPase AAA-type core domain-containing protein</fullName>
    </recommendedName>
</protein>
<dbReference type="Proteomes" id="UP001054252">
    <property type="component" value="Unassembled WGS sequence"/>
</dbReference>